<dbReference type="RefSeq" id="WP_402387624.1">
    <property type="nucleotide sequence ID" value="NZ_JBIUYY010000022.1"/>
</dbReference>
<evidence type="ECO:0000313" key="2">
    <source>
        <dbReference type="Proteomes" id="UP001617351"/>
    </source>
</evidence>
<dbReference type="EMBL" id="JBIUYY010000022">
    <property type="protein sequence ID" value="MFJ2825824.1"/>
    <property type="molecule type" value="Genomic_DNA"/>
</dbReference>
<evidence type="ECO:0000313" key="1">
    <source>
        <dbReference type="EMBL" id="MFJ2825824.1"/>
    </source>
</evidence>
<keyword evidence="2" id="KW-1185">Reference proteome</keyword>
<accession>A0ABW8ERD1</accession>
<sequence>MARPEDCWVEIRPVAEGFVVVLHEVEDIGSEDFSDLHGLPGVEREDGEQNFGHEIGVVREGSEALHLAEQKLGADPARWCNQGVAGDDYLDYVRVGRPDAASL</sequence>
<gene>
    <name evidence="1" type="ORF">ACIO7M_32635</name>
</gene>
<comment type="caution">
    <text evidence="1">The sequence shown here is derived from an EMBL/GenBank/DDBJ whole genome shotgun (WGS) entry which is preliminary data.</text>
</comment>
<protein>
    <submittedName>
        <fullName evidence="1">Uncharacterized protein</fullName>
    </submittedName>
</protein>
<reference evidence="1 2" key="1">
    <citation type="submission" date="2024-10" db="EMBL/GenBank/DDBJ databases">
        <title>The Natural Products Discovery Center: Release of the First 8490 Sequenced Strains for Exploring Actinobacteria Biosynthetic Diversity.</title>
        <authorList>
            <person name="Kalkreuter E."/>
            <person name="Kautsar S.A."/>
            <person name="Yang D."/>
            <person name="Bader C.D."/>
            <person name="Teijaro C.N."/>
            <person name="Fluegel L."/>
            <person name="Davis C.M."/>
            <person name="Simpson J.R."/>
            <person name="Lauterbach L."/>
            <person name="Steele A.D."/>
            <person name="Gui C."/>
            <person name="Meng S."/>
            <person name="Li G."/>
            <person name="Viehrig K."/>
            <person name="Ye F."/>
            <person name="Su P."/>
            <person name="Kiefer A.F."/>
            <person name="Nichols A."/>
            <person name="Cepeda A.J."/>
            <person name="Yan W."/>
            <person name="Fan B."/>
            <person name="Jiang Y."/>
            <person name="Adhikari A."/>
            <person name="Zheng C.-J."/>
            <person name="Schuster L."/>
            <person name="Cowan T.M."/>
            <person name="Smanski M.J."/>
            <person name="Chevrette M.G."/>
            <person name="De Carvalho L.P.S."/>
            <person name="Shen B."/>
        </authorList>
    </citation>
    <scope>NUCLEOTIDE SEQUENCE [LARGE SCALE GENOMIC DNA]</scope>
    <source>
        <strain evidence="1 2">NPDC087220</strain>
    </source>
</reference>
<name>A0ABW8ERD1_STRT5</name>
<proteinExistence type="predicted"/>
<organism evidence="1 2">
    <name type="scientific">Streptomyces toxytricini</name>
    <name type="common">Actinomyces toxytricini</name>
    <dbReference type="NCBI Taxonomy" id="67369"/>
    <lineage>
        <taxon>Bacteria</taxon>
        <taxon>Bacillati</taxon>
        <taxon>Actinomycetota</taxon>
        <taxon>Actinomycetes</taxon>
        <taxon>Kitasatosporales</taxon>
        <taxon>Streptomycetaceae</taxon>
        <taxon>Streptomyces</taxon>
    </lineage>
</organism>
<dbReference type="Proteomes" id="UP001617351">
    <property type="component" value="Unassembled WGS sequence"/>
</dbReference>